<organism evidence="2 3">
    <name type="scientific">Gymnopus androsaceus JB14</name>
    <dbReference type="NCBI Taxonomy" id="1447944"/>
    <lineage>
        <taxon>Eukaryota</taxon>
        <taxon>Fungi</taxon>
        <taxon>Dikarya</taxon>
        <taxon>Basidiomycota</taxon>
        <taxon>Agaricomycotina</taxon>
        <taxon>Agaricomycetes</taxon>
        <taxon>Agaricomycetidae</taxon>
        <taxon>Agaricales</taxon>
        <taxon>Marasmiineae</taxon>
        <taxon>Omphalotaceae</taxon>
        <taxon>Gymnopus</taxon>
    </lineage>
</organism>
<dbReference type="AlphaFoldDB" id="A0A6A4H3W8"/>
<gene>
    <name evidence="2" type="ORF">BT96DRAFT_1000775</name>
</gene>
<evidence type="ECO:0000313" key="3">
    <source>
        <dbReference type="Proteomes" id="UP000799118"/>
    </source>
</evidence>
<dbReference type="EMBL" id="ML769607">
    <property type="protein sequence ID" value="KAE9391995.1"/>
    <property type="molecule type" value="Genomic_DNA"/>
</dbReference>
<proteinExistence type="predicted"/>
<dbReference type="Proteomes" id="UP000799118">
    <property type="component" value="Unassembled WGS sequence"/>
</dbReference>
<protein>
    <submittedName>
        <fullName evidence="2">Uncharacterized protein</fullName>
    </submittedName>
</protein>
<keyword evidence="1" id="KW-0812">Transmembrane</keyword>
<accession>A0A6A4H3W8</accession>
<feature type="transmembrane region" description="Helical" evidence="1">
    <location>
        <begin position="291"/>
        <end position="308"/>
    </location>
</feature>
<keyword evidence="1" id="KW-0472">Membrane</keyword>
<evidence type="ECO:0000256" key="1">
    <source>
        <dbReference type="SAM" id="Phobius"/>
    </source>
</evidence>
<keyword evidence="3" id="KW-1185">Reference proteome</keyword>
<evidence type="ECO:0000313" key="2">
    <source>
        <dbReference type="EMBL" id="KAE9391995.1"/>
    </source>
</evidence>
<name>A0A6A4H3W8_9AGAR</name>
<keyword evidence="1" id="KW-1133">Transmembrane helix</keyword>
<sequence length="344" mass="38342">MDYFSRSVSKEVPFIRHLLTFLKRAQEPLDSFVVPSVHVQAKEVPSDFNFFTLIRRSVKASANIRLEDEDLGIDLGGEEDDMGKGKHRDPLSTGPAPFIAIPECSSETPPISPTSSSLVKPSLPGRNDWDNRVRMVSAVNVVKLRRQRLGLGRRLMHYAHVLSHGTAIEADADATDSPSAVRRGSSTLPGMGKLATPLSTEWVESLPILAGQPKGNYAEDLMKAHDVISLTGTYPHSQLSLPPDYILVIPPISLRNESQVKEAASQKSSQMTEVELEAFKERKRAALKRHYLKYVKPLILIFLLLVFFCHSAHIQVHGEIGAWTYRPCQMKLRVGVFSEPDKQE</sequence>
<reference evidence="2" key="1">
    <citation type="journal article" date="2019" name="Environ. Microbiol.">
        <title>Fungal ecological strategies reflected in gene transcription - a case study of two litter decomposers.</title>
        <authorList>
            <person name="Barbi F."/>
            <person name="Kohler A."/>
            <person name="Barry K."/>
            <person name="Baskaran P."/>
            <person name="Daum C."/>
            <person name="Fauchery L."/>
            <person name="Ihrmark K."/>
            <person name="Kuo A."/>
            <person name="LaButti K."/>
            <person name="Lipzen A."/>
            <person name="Morin E."/>
            <person name="Grigoriev I.V."/>
            <person name="Henrissat B."/>
            <person name="Lindahl B."/>
            <person name="Martin F."/>
        </authorList>
    </citation>
    <scope>NUCLEOTIDE SEQUENCE</scope>
    <source>
        <strain evidence="2">JB14</strain>
    </source>
</reference>